<evidence type="ECO:0008006" key="3">
    <source>
        <dbReference type="Google" id="ProtNLM"/>
    </source>
</evidence>
<sequence length="488" mass="55857">MTSTDLPLEIWQEIIKYLPKEFVETLYSVNRHLLQLALDYKYKVAVLDASARRQYAIIPRQEYSPPGMLQLLVQRLRCLKRSKLLDKSPLSLEDYYSQAKQAILAMEHIRQVELCLAVVTEKEHLSKLRLTKAILELPSNEISNLYLDCALEHLSHILTTGLRLRRLSTFRLSLYTIDPLSDPASHLPLINTFFIHHQSSIETLELHFGHTVDPSSFLKDAPHFPALSRLLLSFPVLESDPTLFSGLKEFVTRHSNHLHSLELYVRRNPFHHRAVKTPVGAAFSIGADAVLVHYPNLVNLTLNMYPAWVSGITHRPHIEKYKSTLETLQIQTCVLTFDDMHDVFSDIFPCLRRLSMTVTCLSPHHLALLASTLPSLKHLTLRVTQQFSSEPRDSSQPDLLTPFAQDIPLVTDMLSSWHLASIDIVPLYKLENISLPDRRALVTALPHTVMFCEVRRDEYASSFEDPGEAMNRLNYWGSNFSPNFFPHS</sequence>
<evidence type="ECO:0000313" key="2">
    <source>
        <dbReference type="Proteomes" id="UP000284842"/>
    </source>
</evidence>
<dbReference type="EMBL" id="NHTK01006086">
    <property type="protein sequence ID" value="PPQ64469.1"/>
    <property type="molecule type" value="Genomic_DNA"/>
</dbReference>
<dbReference type="AlphaFoldDB" id="A0A409VD34"/>
<dbReference type="OrthoDB" id="3039255at2759"/>
<accession>A0A409VD34</accession>
<gene>
    <name evidence="1" type="ORF">CVT24_008479</name>
</gene>
<comment type="caution">
    <text evidence="1">The sequence shown here is derived from an EMBL/GenBank/DDBJ whole genome shotgun (WGS) entry which is preliminary data.</text>
</comment>
<name>A0A409VD34_9AGAR</name>
<dbReference type="InParanoid" id="A0A409VD34"/>
<dbReference type="SUPFAM" id="SSF52047">
    <property type="entry name" value="RNI-like"/>
    <property type="match status" value="1"/>
</dbReference>
<proteinExistence type="predicted"/>
<dbReference type="InterPro" id="IPR032675">
    <property type="entry name" value="LRR_dom_sf"/>
</dbReference>
<reference evidence="1 2" key="1">
    <citation type="journal article" date="2018" name="Evol. Lett.">
        <title>Horizontal gene cluster transfer increased hallucinogenic mushroom diversity.</title>
        <authorList>
            <person name="Reynolds H.T."/>
            <person name="Vijayakumar V."/>
            <person name="Gluck-Thaler E."/>
            <person name="Korotkin H.B."/>
            <person name="Matheny P.B."/>
            <person name="Slot J.C."/>
        </authorList>
    </citation>
    <scope>NUCLEOTIDE SEQUENCE [LARGE SCALE GENOMIC DNA]</scope>
    <source>
        <strain evidence="1 2">2629</strain>
    </source>
</reference>
<protein>
    <recommendedName>
        <fullName evidence="3">F-box domain-containing protein</fullName>
    </recommendedName>
</protein>
<evidence type="ECO:0000313" key="1">
    <source>
        <dbReference type="EMBL" id="PPQ64469.1"/>
    </source>
</evidence>
<dbReference type="Gene3D" id="3.80.10.10">
    <property type="entry name" value="Ribonuclease Inhibitor"/>
    <property type="match status" value="1"/>
</dbReference>
<keyword evidence="2" id="KW-1185">Reference proteome</keyword>
<organism evidence="1 2">
    <name type="scientific">Panaeolus cyanescens</name>
    <dbReference type="NCBI Taxonomy" id="181874"/>
    <lineage>
        <taxon>Eukaryota</taxon>
        <taxon>Fungi</taxon>
        <taxon>Dikarya</taxon>
        <taxon>Basidiomycota</taxon>
        <taxon>Agaricomycotina</taxon>
        <taxon>Agaricomycetes</taxon>
        <taxon>Agaricomycetidae</taxon>
        <taxon>Agaricales</taxon>
        <taxon>Agaricineae</taxon>
        <taxon>Galeropsidaceae</taxon>
        <taxon>Panaeolus</taxon>
    </lineage>
</organism>
<dbReference type="Proteomes" id="UP000284842">
    <property type="component" value="Unassembled WGS sequence"/>
</dbReference>